<dbReference type="Pfam" id="PF01490">
    <property type="entry name" value="Aa_trans"/>
    <property type="match status" value="1"/>
</dbReference>
<dbReference type="GO" id="GO:0003723">
    <property type="term" value="F:RNA binding"/>
    <property type="evidence" value="ECO:0007669"/>
    <property type="project" value="UniProtKB-UniRule"/>
</dbReference>
<sequence>MASPLLTSPYLTTMASVNLQCKDWKSRRKRSWRTRKTTHCEPPMQRMEIHKEEIMENQSDHPQQAATGTTFLRTCFNGVNALSVDNVGFHQRGRLLNWVGLPTAISLYAFCYCCHHVFPNLCTSMKDRSQFSKFSFLVLFLPIGVGDLFYSLHPQLWSHGYLVYAEDLKSQVTLNLLVGKLCSKIAFYTTLVNPFTKYAIMITPIAAIIENWVWNMSLYVGDLDPLIDEAQLYDLFIKVALIVSVKVCRVQIKRVSLGYAYVNYNITQDASNAMELLNCTPINGRSIISQRDFEFY</sequence>
<dbReference type="Gene3D" id="3.30.70.330">
    <property type="match status" value="1"/>
</dbReference>
<proteinExistence type="predicted"/>
<dbReference type="SMART" id="SM00360">
    <property type="entry name" value="RRM"/>
    <property type="match status" value="1"/>
</dbReference>
<dbReference type="InterPro" id="IPR012677">
    <property type="entry name" value="Nucleotide-bd_a/b_plait_sf"/>
</dbReference>
<comment type="subcellular location">
    <subcellularLocation>
        <location evidence="1">Membrane</location>
        <topology evidence="1">Multi-pass membrane protein</topology>
    </subcellularLocation>
</comment>
<feature type="domain" description="RRM" evidence="7">
    <location>
        <begin position="216"/>
        <end position="287"/>
    </location>
</feature>
<keyword evidence="4" id="KW-1133">Transmembrane helix</keyword>
<dbReference type="AlphaFoldDB" id="A0A9Q0QTK7"/>
<evidence type="ECO:0000256" key="5">
    <source>
        <dbReference type="ARBA" id="ARBA00023136"/>
    </source>
</evidence>
<dbReference type="SUPFAM" id="SSF54928">
    <property type="entry name" value="RNA-binding domain, RBD"/>
    <property type="match status" value="1"/>
</dbReference>
<dbReference type="InterPro" id="IPR000504">
    <property type="entry name" value="RRM_dom"/>
</dbReference>
<keyword evidence="2" id="KW-0812">Transmembrane</keyword>
<gene>
    <name evidence="8" type="ORF">NE237_004421</name>
</gene>
<evidence type="ECO:0000259" key="7">
    <source>
        <dbReference type="PROSITE" id="PS50102"/>
    </source>
</evidence>
<evidence type="ECO:0000256" key="4">
    <source>
        <dbReference type="ARBA" id="ARBA00022989"/>
    </source>
</evidence>
<dbReference type="InterPro" id="IPR013057">
    <property type="entry name" value="AA_transpt_TM"/>
</dbReference>
<keyword evidence="3" id="KW-0813">Transport</keyword>
<name>A0A9Q0QTK7_9MAGN</name>
<comment type="caution">
    <text evidence="8">The sequence shown here is derived from an EMBL/GenBank/DDBJ whole genome shotgun (WGS) entry which is preliminary data.</text>
</comment>
<keyword evidence="9" id="KW-1185">Reference proteome</keyword>
<evidence type="ECO:0000256" key="2">
    <source>
        <dbReference type="ARBA" id="ARBA00022692"/>
    </source>
</evidence>
<accession>A0A9Q0QTK7</accession>
<dbReference type="PANTHER" id="PTHR22950:SF698">
    <property type="entry name" value="AMINO ACID TRANSPORTER TRANSMEMBRANE DOMAIN-CONTAINING PROTEIN"/>
    <property type="match status" value="1"/>
</dbReference>
<keyword evidence="5" id="KW-0472">Membrane</keyword>
<dbReference type="GO" id="GO:0005774">
    <property type="term" value="C:vacuolar membrane"/>
    <property type="evidence" value="ECO:0007669"/>
    <property type="project" value="TreeGrafter"/>
</dbReference>
<evidence type="ECO:0000256" key="3">
    <source>
        <dbReference type="ARBA" id="ARBA00022970"/>
    </source>
</evidence>
<dbReference type="OrthoDB" id="655540at2759"/>
<dbReference type="EMBL" id="JAMYWD010000005">
    <property type="protein sequence ID" value="KAJ4971322.1"/>
    <property type="molecule type" value="Genomic_DNA"/>
</dbReference>
<keyword evidence="3" id="KW-0029">Amino-acid transport</keyword>
<evidence type="ECO:0000313" key="8">
    <source>
        <dbReference type="EMBL" id="KAJ4971322.1"/>
    </source>
</evidence>
<reference evidence="8" key="1">
    <citation type="journal article" date="2023" name="Plant J.">
        <title>The genome of the king protea, Protea cynaroides.</title>
        <authorList>
            <person name="Chang J."/>
            <person name="Duong T.A."/>
            <person name="Schoeman C."/>
            <person name="Ma X."/>
            <person name="Roodt D."/>
            <person name="Barker N."/>
            <person name="Li Z."/>
            <person name="Van de Peer Y."/>
            <person name="Mizrachi E."/>
        </authorList>
    </citation>
    <scope>NUCLEOTIDE SEQUENCE</scope>
    <source>
        <tissue evidence="8">Young leaves</tissue>
    </source>
</reference>
<dbReference type="PROSITE" id="PS50102">
    <property type="entry name" value="RRM"/>
    <property type="match status" value="1"/>
</dbReference>
<dbReference type="PANTHER" id="PTHR22950">
    <property type="entry name" value="AMINO ACID TRANSPORTER"/>
    <property type="match status" value="1"/>
</dbReference>
<dbReference type="InterPro" id="IPR035979">
    <property type="entry name" value="RBD_domain_sf"/>
</dbReference>
<keyword evidence="6" id="KW-0694">RNA-binding</keyword>
<organism evidence="8 9">
    <name type="scientific">Protea cynaroides</name>
    <dbReference type="NCBI Taxonomy" id="273540"/>
    <lineage>
        <taxon>Eukaryota</taxon>
        <taxon>Viridiplantae</taxon>
        <taxon>Streptophyta</taxon>
        <taxon>Embryophyta</taxon>
        <taxon>Tracheophyta</taxon>
        <taxon>Spermatophyta</taxon>
        <taxon>Magnoliopsida</taxon>
        <taxon>Proteales</taxon>
        <taxon>Proteaceae</taxon>
        <taxon>Protea</taxon>
    </lineage>
</organism>
<dbReference type="Proteomes" id="UP001141806">
    <property type="component" value="Unassembled WGS sequence"/>
</dbReference>
<evidence type="ECO:0000313" key="9">
    <source>
        <dbReference type="Proteomes" id="UP001141806"/>
    </source>
</evidence>
<evidence type="ECO:0000256" key="1">
    <source>
        <dbReference type="ARBA" id="ARBA00004141"/>
    </source>
</evidence>
<evidence type="ECO:0000256" key="6">
    <source>
        <dbReference type="PROSITE-ProRule" id="PRU00176"/>
    </source>
</evidence>
<protein>
    <recommendedName>
        <fullName evidence="7">RRM domain-containing protein</fullName>
    </recommendedName>
</protein>
<dbReference type="GO" id="GO:0015179">
    <property type="term" value="F:L-amino acid transmembrane transporter activity"/>
    <property type="evidence" value="ECO:0007669"/>
    <property type="project" value="TreeGrafter"/>
</dbReference>
<dbReference type="Pfam" id="PF00076">
    <property type="entry name" value="RRM_1"/>
    <property type="match status" value="1"/>
</dbReference>